<gene>
    <name evidence="10" type="primary">fkbP</name>
    <name evidence="8" type="ORF">FYZ43_02190</name>
    <name evidence="9" type="ORF">HHJ74_00240</name>
    <name evidence="10" type="ORF">NCTC11819_02105</name>
</gene>
<evidence type="ECO:0000313" key="8">
    <source>
        <dbReference type="EMBL" id="MCU9968247.1"/>
    </source>
</evidence>
<feature type="chain" id="PRO_5044383280" description="Peptidyl-prolyl cis-trans isomerase" evidence="6">
    <location>
        <begin position="21"/>
        <end position="294"/>
    </location>
</feature>
<dbReference type="EC" id="5.2.1.8" evidence="5"/>
<dbReference type="Gene3D" id="3.10.50.40">
    <property type="match status" value="1"/>
</dbReference>
<comment type="catalytic activity">
    <reaction evidence="1 4 5">
        <text>[protein]-peptidylproline (omega=180) = [protein]-peptidylproline (omega=0)</text>
        <dbReference type="Rhea" id="RHEA:16237"/>
        <dbReference type="Rhea" id="RHEA-COMP:10747"/>
        <dbReference type="Rhea" id="RHEA-COMP:10748"/>
        <dbReference type="ChEBI" id="CHEBI:83833"/>
        <dbReference type="ChEBI" id="CHEBI:83834"/>
        <dbReference type="EC" id="5.2.1.8"/>
    </reaction>
</comment>
<evidence type="ECO:0000256" key="3">
    <source>
        <dbReference type="ARBA" id="ARBA00023235"/>
    </source>
</evidence>
<dbReference type="Proteomes" id="UP000582487">
    <property type="component" value="Unassembled WGS sequence"/>
</dbReference>
<evidence type="ECO:0000313" key="9">
    <source>
        <dbReference type="EMBL" id="NMW92153.1"/>
    </source>
</evidence>
<evidence type="ECO:0000259" key="7">
    <source>
        <dbReference type="PROSITE" id="PS50059"/>
    </source>
</evidence>
<sequence length="294" mass="30532">MFRKIAVLLASATIVFTLSACGKATGDGLPTVSSPNFGTVPEINFPSNKPPQSILTKVLDEGDGKGQTVGDSDFVLVDYYGKVWGGAQLPDSTIAGSGEPRGFSLTDPPIKGWMALRGAKVGQRLMLIMPPTDAYGDLGSESIGVKKGDTLTYVADIRLAVSPDAGSQFQVTPTNEALPQGVSVNASENGDFGVDASAAGEYPTKQNATVYAQGNGENVKPGQSVVVKQISADWGKATAPGDWGNAKMYAIEAGSIKAEGLPLGSMILVVYPATSSSEPRAALLQILASYDTKR</sequence>
<protein>
    <recommendedName>
        <fullName evidence="5">Peptidyl-prolyl cis-trans isomerase</fullName>
        <ecNumber evidence="5">5.2.1.8</ecNumber>
    </recommendedName>
</protein>
<evidence type="ECO:0000313" key="12">
    <source>
        <dbReference type="Proteomes" id="UP000582487"/>
    </source>
</evidence>
<dbReference type="GeneID" id="61167848"/>
<reference evidence="9 12" key="3">
    <citation type="submission" date="2020-04" db="EMBL/GenBank/DDBJ databases">
        <title>Antimicrobial susceptibility and clonality of vaginal-derived multi-drug resistant Mobiluncus isolates in China.</title>
        <authorList>
            <person name="Zhang X."/>
        </authorList>
    </citation>
    <scope>NUCLEOTIDE SEQUENCE [LARGE SCALE GENOMIC DNA]</scope>
    <source>
        <strain evidence="9 12">7</strain>
    </source>
</reference>
<comment type="caution">
    <text evidence="10">The sequence shown here is derived from an EMBL/GenBank/DDBJ whole genome shotgun (WGS) entry which is preliminary data.</text>
</comment>
<proteinExistence type="inferred from homology"/>
<accession>A0A2J9KQV0</accession>
<evidence type="ECO:0000256" key="6">
    <source>
        <dbReference type="SAM" id="SignalP"/>
    </source>
</evidence>
<dbReference type="RefSeq" id="WP_004012492.1">
    <property type="nucleotide sequence ID" value="NZ_CAMPNB010000003.1"/>
</dbReference>
<dbReference type="EMBL" id="JABCUV010000001">
    <property type="protein sequence ID" value="NMW92153.1"/>
    <property type="molecule type" value="Genomic_DNA"/>
</dbReference>
<feature type="signal peptide" evidence="6">
    <location>
        <begin position="1"/>
        <end position="20"/>
    </location>
</feature>
<feature type="domain" description="PPIase FKBP-type" evidence="7">
    <location>
        <begin position="72"/>
        <end position="161"/>
    </location>
</feature>
<evidence type="ECO:0000256" key="5">
    <source>
        <dbReference type="RuleBase" id="RU003915"/>
    </source>
</evidence>
<name>A0A2J9KQV0_9ACTO</name>
<dbReference type="InterPro" id="IPR046357">
    <property type="entry name" value="PPIase_dom_sf"/>
</dbReference>
<evidence type="ECO:0000256" key="4">
    <source>
        <dbReference type="PROSITE-ProRule" id="PRU00277"/>
    </source>
</evidence>
<evidence type="ECO:0000256" key="1">
    <source>
        <dbReference type="ARBA" id="ARBA00000971"/>
    </source>
</evidence>
<dbReference type="GO" id="GO:0003755">
    <property type="term" value="F:peptidyl-prolyl cis-trans isomerase activity"/>
    <property type="evidence" value="ECO:0007669"/>
    <property type="project" value="UniProtKB-UniRule"/>
</dbReference>
<dbReference type="EMBL" id="UGGQ01000006">
    <property type="protein sequence ID" value="STO17511.1"/>
    <property type="molecule type" value="Genomic_DNA"/>
</dbReference>
<reference evidence="8 13" key="2">
    <citation type="submission" date="2019-08" db="EMBL/GenBank/DDBJ databases">
        <title>Comparison of rpoB and gyrB Sequences from Mobiluncus Species and Development of a Multiplex PCR Method for Clinical Detection of Mobiluncus curtisii and Mobiluncus mulieris.</title>
        <authorList>
            <person name="Yang L."/>
            <person name="Shen Y."/>
            <person name="Xu G."/>
            <person name="Shu L.-B."/>
            <person name="Hu J."/>
            <person name="Zhang R."/>
            <person name="Wang Y."/>
            <person name="Zhou H.-W."/>
            <person name="Zhang X."/>
        </authorList>
    </citation>
    <scope>NUCLEOTIDE SEQUENCE [LARGE SCALE GENOMIC DNA]</scope>
    <source>
        <strain evidence="8 13">M26</strain>
    </source>
</reference>
<dbReference type="Pfam" id="PF00254">
    <property type="entry name" value="FKBP_C"/>
    <property type="match status" value="1"/>
</dbReference>
<dbReference type="AlphaFoldDB" id="A0A2J9KQV0"/>
<keyword evidence="6" id="KW-0732">Signal</keyword>
<dbReference type="PROSITE" id="PS51257">
    <property type="entry name" value="PROKAR_LIPOPROTEIN"/>
    <property type="match status" value="1"/>
</dbReference>
<evidence type="ECO:0000313" key="13">
    <source>
        <dbReference type="Proteomes" id="UP001209486"/>
    </source>
</evidence>
<dbReference type="InterPro" id="IPR001179">
    <property type="entry name" value="PPIase_FKBP_dom"/>
</dbReference>
<comment type="similarity">
    <text evidence="5">Belongs to the FKBP-type PPIase family.</text>
</comment>
<reference evidence="10 11" key="1">
    <citation type="submission" date="2018-06" db="EMBL/GenBank/DDBJ databases">
        <authorList>
            <consortium name="Pathogen Informatics"/>
            <person name="Doyle S."/>
        </authorList>
    </citation>
    <scope>NUCLEOTIDE SEQUENCE [LARGE SCALE GENOMIC DNA]</scope>
    <source>
        <strain evidence="10 11">NCTC11819</strain>
    </source>
</reference>
<dbReference type="Proteomes" id="UP000255284">
    <property type="component" value="Unassembled WGS sequence"/>
</dbReference>
<organism evidence="10 11">
    <name type="scientific">Mobiluncus mulieris</name>
    <dbReference type="NCBI Taxonomy" id="2052"/>
    <lineage>
        <taxon>Bacteria</taxon>
        <taxon>Bacillati</taxon>
        <taxon>Actinomycetota</taxon>
        <taxon>Actinomycetes</taxon>
        <taxon>Actinomycetales</taxon>
        <taxon>Actinomycetaceae</taxon>
        <taxon>Mobiluncus</taxon>
    </lineage>
</organism>
<dbReference type="OrthoDB" id="25996at2"/>
<dbReference type="PROSITE" id="PS50059">
    <property type="entry name" value="FKBP_PPIASE"/>
    <property type="match status" value="1"/>
</dbReference>
<dbReference type="EMBL" id="VSZY01000002">
    <property type="protein sequence ID" value="MCU9968247.1"/>
    <property type="molecule type" value="Genomic_DNA"/>
</dbReference>
<dbReference type="Proteomes" id="UP001209486">
    <property type="component" value="Unassembled WGS sequence"/>
</dbReference>
<evidence type="ECO:0000313" key="10">
    <source>
        <dbReference type="EMBL" id="STO17511.1"/>
    </source>
</evidence>
<keyword evidence="2 4" id="KW-0697">Rotamase</keyword>
<evidence type="ECO:0000256" key="2">
    <source>
        <dbReference type="ARBA" id="ARBA00023110"/>
    </source>
</evidence>
<keyword evidence="3 4" id="KW-0413">Isomerase</keyword>
<dbReference type="SUPFAM" id="SSF54534">
    <property type="entry name" value="FKBP-like"/>
    <property type="match status" value="1"/>
</dbReference>
<evidence type="ECO:0000313" key="11">
    <source>
        <dbReference type="Proteomes" id="UP000255284"/>
    </source>
</evidence>